<organism evidence="1 2">
    <name type="scientific">Ficus carica</name>
    <name type="common">Common fig</name>
    <dbReference type="NCBI Taxonomy" id="3494"/>
    <lineage>
        <taxon>Eukaryota</taxon>
        <taxon>Viridiplantae</taxon>
        <taxon>Streptophyta</taxon>
        <taxon>Embryophyta</taxon>
        <taxon>Tracheophyta</taxon>
        <taxon>Spermatophyta</taxon>
        <taxon>Magnoliopsida</taxon>
        <taxon>eudicotyledons</taxon>
        <taxon>Gunneridae</taxon>
        <taxon>Pentapetalae</taxon>
        <taxon>rosids</taxon>
        <taxon>fabids</taxon>
        <taxon>Rosales</taxon>
        <taxon>Moraceae</taxon>
        <taxon>Ficeae</taxon>
        <taxon>Ficus</taxon>
    </lineage>
</organism>
<name>A0AA88E0Y7_FICCA</name>
<dbReference type="AlphaFoldDB" id="A0AA88E0Y7"/>
<evidence type="ECO:0000313" key="2">
    <source>
        <dbReference type="Proteomes" id="UP001187192"/>
    </source>
</evidence>
<accession>A0AA88E0Y7</accession>
<dbReference type="EMBL" id="BTGU01000222">
    <property type="protein sequence ID" value="GMN65248.1"/>
    <property type="molecule type" value="Genomic_DNA"/>
</dbReference>
<dbReference type="Proteomes" id="UP001187192">
    <property type="component" value="Unassembled WGS sequence"/>
</dbReference>
<sequence length="79" mass="8802">MALELVGGAFLFSLFQTLFDNLASSEVLDFFRRKKLNPGLLKKLKILLISAEAMLDDVEGSNSAIHTRIFKQTEEGNEA</sequence>
<proteinExistence type="predicted"/>
<gene>
    <name evidence="1" type="ORF">TIFTF001_034314</name>
</gene>
<reference evidence="1" key="1">
    <citation type="submission" date="2023-07" db="EMBL/GenBank/DDBJ databases">
        <title>draft genome sequence of fig (Ficus carica).</title>
        <authorList>
            <person name="Takahashi T."/>
            <person name="Nishimura K."/>
        </authorList>
    </citation>
    <scope>NUCLEOTIDE SEQUENCE</scope>
</reference>
<protein>
    <submittedName>
        <fullName evidence="1">Uncharacterized protein</fullName>
    </submittedName>
</protein>
<evidence type="ECO:0000313" key="1">
    <source>
        <dbReference type="EMBL" id="GMN65248.1"/>
    </source>
</evidence>
<keyword evidence="2" id="KW-1185">Reference proteome</keyword>
<comment type="caution">
    <text evidence="1">The sequence shown here is derived from an EMBL/GenBank/DDBJ whole genome shotgun (WGS) entry which is preliminary data.</text>
</comment>